<dbReference type="Gene3D" id="3.30.43.10">
    <property type="entry name" value="Uridine Diphospho-n-acetylenolpyruvylglucosamine Reductase, domain 2"/>
    <property type="match status" value="1"/>
</dbReference>
<evidence type="ECO:0000313" key="7">
    <source>
        <dbReference type="EMBL" id="RZS61116.1"/>
    </source>
</evidence>
<protein>
    <submittedName>
        <fullName evidence="7">FAD binding domain-containing protein</fullName>
    </submittedName>
</protein>
<keyword evidence="5" id="KW-0560">Oxidoreductase</keyword>
<keyword evidence="3" id="KW-0285">Flavoprotein</keyword>
<dbReference type="Pfam" id="PF01565">
    <property type="entry name" value="FAD_binding_4"/>
    <property type="match status" value="1"/>
</dbReference>
<dbReference type="Gene3D" id="3.30.465.10">
    <property type="match status" value="1"/>
</dbReference>
<dbReference type="EMBL" id="SGWX01000001">
    <property type="protein sequence ID" value="RZS61116.1"/>
    <property type="molecule type" value="Genomic_DNA"/>
</dbReference>
<evidence type="ECO:0000256" key="1">
    <source>
        <dbReference type="ARBA" id="ARBA00001974"/>
    </source>
</evidence>
<dbReference type="InterPro" id="IPR050416">
    <property type="entry name" value="FAD-linked_Oxidoreductase"/>
</dbReference>
<dbReference type="RefSeq" id="WP_130413571.1">
    <property type="nucleotide sequence ID" value="NZ_SGWX01000001.1"/>
</dbReference>
<dbReference type="Gene3D" id="3.40.462.20">
    <property type="match status" value="1"/>
</dbReference>
<evidence type="ECO:0000256" key="4">
    <source>
        <dbReference type="ARBA" id="ARBA00022827"/>
    </source>
</evidence>
<dbReference type="InterPro" id="IPR006093">
    <property type="entry name" value="Oxy_OxRdtase_FAD_BS"/>
</dbReference>
<dbReference type="AlphaFoldDB" id="A0A4Q7M061"/>
<dbReference type="PANTHER" id="PTHR42973">
    <property type="entry name" value="BINDING OXIDOREDUCTASE, PUTATIVE (AFU_ORTHOLOGUE AFUA_1G17690)-RELATED"/>
    <property type="match status" value="1"/>
</dbReference>
<dbReference type="InterPro" id="IPR036318">
    <property type="entry name" value="FAD-bd_PCMH-like_sf"/>
</dbReference>
<dbReference type="PROSITE" id="PS51387">
    <property type="entry name" value="FAD_PCMH"/>
    <property type="match status" value="1"/>
</dbReference>
<gene>
    <name evidence="7" type="ORF">EV386_1404</name>
</gene>
<evidence type="ECO:0000313" key="8">
    <source>
        <dbReference type="Proteomes" id="UP000293852"/>
    </source>
</evidence>
<dbReference type="SUPFAM" id="SSF56176">
    <property type="entry name" value="FAD-binding/transporter-associated domain-like"/>
    <property type="match status" value="1"/>
</dbReference>
<comment type="similarity">
    <text evidence="2">Belongs to the oxygen-dependent FAD-linked oxidoreductase family.</text>
</comment>
<keyword evidence="8" id="KW-1185">Reference proteome</keyword>
<comment type="caution">
    <text evidence="7">The sequence shown here is derived from an EMBL/GenBank/DDBJ whole genome shotgun (WGS) entry which is preliminary data.</text>
</comment>
<dbReference type="GO" id="GO:0016491">
    <property type="term" value="F:oxidoreductase activity"/>
    <property type="evidence" value="ECO:0007669"/>
    <property type="project" value="UniProtKB-KW"/>
</dbReference>
<reference evidence="7 8" key="1">
    <citation type="submission" date="2019-02" db="EMBL/GenBank/DDBJ databases">
        <title>Sequencing the genomes of 1000 actinobacteria strains.</title>
        <authorList>
            <person name="Klenk H.-P."/>
        </authorList>
    </citation>
    <scope>NUCLEOTIDE SEQUENCE [LARGE SCALE GENOMIC DNA]</scope>
    <source>
        <strain evidence="7 8">DSM 16932</strain>
    </source>
</reference>
<evidence type="ECO:0000256" key="3">
    <source>
        <dbReference type="ARBA" id="ARBA00022630"/>
    </source>
</evidence>
<dbReference type="Proteomes" id="UP000293852">
    <property type="component" value="Unassembled WGS sequence"/>
</dbReference>
<evidence type="ECO:0000256" key="2">
    <source>
        <dbReference type="ARBA" id="ARBA00005466"/>
    </source>
</evidence>
<dbReference type="InterPro" id="IPR016166">
    <property type="entry name" value="FAD-bd_PCMH"/>
</dbReference>
<feature type="domain" description="FAD-binding PCMH-type" evidence="6">
    <location>
        <begin position="38"/>
        <end position="210"/>
    </location>
</feature>
<dbReference type="OrthoDB" id="9775082at2"/>
<evidence type="ECO:0000256" key="5">
    <source>
        <dbReference type="ARBA" id="ARBA00023002"/>
    </source>
</evidence>
<comment type="cofactor">
    <cofactor evidence="1">
        <name>FAD</name>
        <dbReference type="ChEBI" id="CHEBI:57692"/>
    </cofactor>
</comment>
<dbReference type="GO" id="GO:0071949">
    <property type="term" value="F:FAD binding"/>
    <property type="evidence" value="ECO:0007669"/>
    <property type="project" value="InterPro"/>
</dbReference>
<dbReference type="InterPro" id="IPR016167">
    <property type="entry name" value="FAD-bd_PCMH_sub1"/>
</dbReference>
<dbReference type="PROSITE" id="PS00862">
    <property type="entry name" value="OX2_COVAL_FAD"/>
    <property type="match status" value="1"/>
</dbReference>
<dbReference type="InterPro" id="IPR006094">
    <property type="entry name" value="Oxid_FAD_bind_N"/>
</dbReference>
<organism evidence="7 8">
    <name type="scientific">Xylanimonas ulmi</name>
    <dbReference type="NCBI Taxonomy" id="228973"/>
    <lineage>
        <taxon>Bacteria</taxon>
        <taxon>Bacillati</taxon>
        <taxon>Actinomycetota</taxon>
        <taxon>Actinomycetes</taxon>
        <taxon>Micrococcales</taxon>
        <taxon>Promicromonosporaceae</taxon>
        <taxon>Xylanimonas</taxon>
    </lineage>
</organism>
<name>A0A4Q7M061_9MICO</name>
<proteinExistence type="inferred from homology"/>
<dbReference type="PANTHER" id="PTHR42973:SF39">
    <property type="entry name" value="FAD-BINDING PCMH-TYPE DOMAIN-CONTAINING PROTEIN"/>
    <property type="match status" value="1"/>
</dbReference>
<evidence type="ECO:0000259" key="6">
    <source>
        <dbReference type="PROSITE" id="PS51387"/>
    </source>
</evidence>
<dbReference type="InterPro" id="IPR016169">
    <property type="entry name" value="FAD-bd_PCMH_sub2"/>
</dbReference>
<accession>A0A4Q7M061</accession>
<keyword evidence="4" id="KW-0274">FAD</keyword>
<sequence>MTIVMPPQARAALTAACAVHLPGDPGYDAARTPWNLTVDQRPAAVAEPADAAEVAAVVRAARAVGLRVAPQSTGHNATPLAARGLDDAVLVRLGRLRGVEVDPVRRVARVLGGTPAIDVVEAAARHGLAVLHGSSPDVGFAGLALGGGAFLYSRALGLTANSLAAVDLVTPDGDLRRVSATEHPDLFWAVRGGGGSFGVATAVEARLFPLADVHAGLMVWDVSRAREVLRAWARWAPGAPDEVTTTVRLLRVPPLPDVPEMLRGRHVVVLDGAVLDTDERAGDLLAPLRALDPEVDTFARVPAAAVARLHMDPEGPSPSVSASATLSALPDEAVDALLAAVDRTPGLMMVELRQLGGALSRAADGAGALATLPGQFLLFAVAIAPTPQDATRGRGEAACVVTALAPWETGRHYLAFAESAVDPRTGFDAHAWERLLAVRAAVDAERRLAANHPIA</sequence>